<comment type="similarity">
    <text evidence="3">Belongs to the prokaryotic molybdopterin-containing oxidoreductase family.</text>
</comment>
<dbReference type="CDD" id="cd02783">
    <property type="entry name" value="MopB_CT_2"/>
    <property type="match status" value="1"/>
</dbReference>
<evidence type="ECO:0000259" key="7">
    <source>
        <dbReference type="Pfam" id="PF00384"/>
    </source>
</evidence>
<dbReference type="Pfam" id="PF01568">
    <property type="entry name" value="Molydop_binding"/>
    <property type="match status" value="1"/>
</dbReference>
<sequence>MRQEDDGEYKIPFIVCSDAFHSEMVSYSDLVLPDTTYLERYDTISMLDRPISEPHAACDSVRIPVILPDRDVLSWQEVMIEMAGRLGFPAFTREDGGRKYDGYKDFIVNFEKEPGIGFLAGYRGKDGTRSLRGEPNPEQWEAYEENEGFFEFELEPNQRYLRHANRDYLTLAKEAGWVGSTDQIVIELYSEKLQTFRLAGQGLYDGPMPTEAHHRERLQKYFDPLPFYYMPLEEQRIDRDEYPFHAVNQRPMFMYHSWDSQNAWLRQIMSQNYLFMNRVAGEKAGIEDLSWVWVESHNGRIRVQVKLMEGCNEQTVWTWNAIAKKGGAWGLSKDANEATDGFLMNHLISELLPRKGDVLDRVTNSDPVTGQAAWYDLRVKITRAAPGETGAWPTFGAVKPLPGATESPQMLSYATHRNVNLKRAMADVLTRGEK</sequence>
<evidence type="ECO:0000256" key="2">
    <source>
        <dbReference type="ARBA" id="ARBA00004196"/>
    </source>
</evidence>
<keyword evidence="4" id="KW-0408">Iron</keyword>
<dbReference type="Proteomes" id="UP001596422">
    <property type="component" value="Unassembled WGS sequence"/>
</dbReference>
<feature type="domain" description="Molybdopterin dinucleotide-binding" evidence="8">
    <location>
        <begin position="246"/>
        <end position="336"/>
    </location>
</feature>
<evidence type="ECO:0000313" key="10">
    <source>
        <dbReference type="Proteomes" id="UP001596422"/>
    </source>
</evidence>
<proteinExistence type="inferred from homology"/>
<comment type="caution">
    <text evidence="9">The sequence shown here is derived from an EMBL/GenBank/DDBJ whole genome shotgun (WGS) entry which is preliminary data.</text>
</comment>
<evidence type="ECO:0000313" key="9">
    <source>
        <dbReference type="EMBL" id="MFC6674201.1"/>
    </source>
</evidence>
<dbReference type="Gene3D" id="3.30.2070.10">
    <property type="entry name" value="Formate dehydrogenase/DMSO reductase"/>
    <property type="match status" value="1"/>
</dbReference>
<accession>A0ABW2A9J0</accession>
<evidence type="ECO:0000256" key="6">
    <source>
        <dbReference type="ARBA" id="ARBA00023002"/>
    </source>
</evidence>
<comment type="cofactor">
    <cofactor evidence="1">
        <name>[4Fe-4S] cluster</name>
        <dbReference type="ChEBI" id="CHEBI:49883"/>
    </cofactor>
</comment>
<dbReference type="InterPro" id="IPR009010">
    <property type="entry name" value="Asp_de-COase-like_dom_sf"/>
</dbReference>
<dbReference type="Gene3D" id="2.40.40.20">
    <property type="match status" value="1"/>
</dbReference>
<keyword evidence="10" id="KW-1185">Reference proteome</keyword>
<dbReference type="SUPFAM" id="SSF50692">
    <property type="entry name" value="ADC-like"/>
    <property type="match status" value="1"/>
</dbReference>
<dbReference type="Gene3D" id="3.40.50.740">
    <property type="match status" value="1"/>
</dbReference>
<dbReference type="Pfam" id="PF00384">
    <property type="entry name" value="Molybdopterin"/>
    <property type="match status" value="1"/>
</dbReference>
<dbReference type="InterPro" id="IPR006656">
    <property type="entry name" value="Mopterin_OxRdtase"/>
</dbReference>
<evidence type="ECO:0000256" key="3">
    <source>
        <dbReference type="ARBA" id="ARBA00010312"/>
    </source>
</evidence>
<evidence type="ECO:0000256" key="4">
    <source>
        <dbReference type="ARBA" id="ARBA00022485"/>
    </source>
</evidence>
<dbReference type="PANTHER" id="PTHR43598">
    <property type="entry name" value="TUNGSTEN-CONTAINING FORMYLMETHANOFURAN DEHYDROGENASE 2 SUBUNIT B"/>
    <property type="match status" value="1"/>
</dbReference>
<organism evidence="9 10">
    <name type="scientific">Marinobacterium aestuariivivens</name>
    <dbReference type="NCBI Taxonomy" id="1698799"/>
    <lineage>
        <taxon>Bacteria</taxon>
        <taxon>Pseudomonadati</taxon>
        <taxon>Pseudomonadota</taxon>
        <taxon>Gammaproteobacteria</taxon>
        <taxon>Oceanospirillales</taxon>
        <taxon>Oceanospirillaceae</taxon>
        <taxon>Marinobacterium</taxon>
    </lineage>
</organism>
<reference evidence="10" key="1">
    <citation type="journal article" date="2019" name="Int. J. Syst. Evol. Microbiol.">
        <title>The Global Catalogue of Microorganisms (GCM) 10K type strain sequencing project: providing services to taxonomists for standard genome sequencing and annotation.</title>
        <authorList>
            <consortium name="The Broad Institute Genomics Platform"/>
            <consortium name="The Broad Institute Genome Sequencing Center for Infectious Disease"/>
            <person name="Wu L."/>
            <person name="Ma J."/>
        </authorList>
    </citation>
    <scope>NUCLEOTIDE SEQUENCE [LARGE SCALE GENOMIC DNA]</scope>
    <source>
        <strain evidence="10">NBRC 111756</strain>
    </source>
</reference>
<dbReference type="RefSeq" id="WP_379913941.1">
    <property type="nucleotide sequence ID" value="NZ_JBHSWE010000002.1"/>
</dbReference>
<feature type="domain" description="Molybdopterin oxidoreductase" evidence="7">
    <location>
        <begin position="10"/>
        <end position="58"/>
    </location>
</feature>
<dbReference type="InterPro" id="IPR006657">
    <property type="entry name" value="MoPterin_dinucl-bd_dom"/>
</dbReference>
<evidence type="ECO:0000259" key="8">
    <source>
        <dbReference type="Pfam" id="PF01568"/>
    </source>
</evidence>
<keyword evidence="5" id="KW-0479">Metal-binding</keyword>
<dbReference type="PANTHER" id="PTHR43598:SF5">
    <property type="entry name" value="DMSO REDUCTASE CHAIN A"/>
    <property type="match status" value="1"/>
</dbReference>
<protein>
    <submittedName>
        <fullName evidence="9">Molybdopterin oxidoreductase family protein</fullName>
    </submittedName>
</protein>
<evidence type="ECO:0000256" key="1">
    <source>
        <dbReference type="ARBA" id="ARBA00001966"/>
    </source>
</evidence>
<keyword evidence="6" id="KW-0560">Oxidoreductase</keyword>
<dbReference type="SUPFAM" id="SSF53706">
    <property type="entry name" value="Formate dehydrogenase/DMSO reductase, domains 1-3"/>
    <property type="match status" value="1"/>
</dbReference>
<comment type="subcellular location">
    <subcellularLocation>
        <location evidence="2">Cell envelope</location>
    </subcellularLocation>
</comment>
<evidence type="ECO:0000256" key="5">
    <source>
        <dbReference type="ARBA" id="ARBA00022723"/>
    </source>
</evidence>
<gene>
    <name evidence="9" type="ORF">ACFQDL_31905</name>
</gene>
<keyword evidence="4" id="KW-0004">4Fe-4S</keyword>
<name>A0ABW2A9J0_9GAMM</name>
<keyword evidence="4" id="KW-0411">Iron-sulfur</keyword>
<dbReference type="EMBL" id="JBHSWE010000002">
    <property type="protein sequence ID" value="MFC6674201.1"/>
    <property type="molecule type" value="Genomic_DNA"/>
</dbReference>